<keyword evidence="3" id="KW-0012">Acyltransferase</keyword>
<keyword evidence="1" id="KW-0812">Transmembrane</keyword>
<dbReference type="RefSeq" id="WP_216926448.1">
    <property type="nucleotide sequence ID" value="NZ_JAHOPC010000013.1"/>
</dbReference>
<feature type="transmembrane region" description="Helical" evidence="1">
    <location>
        <begin position="141"/>
        <end position="166"/>
    </location>
</feature>
<dbReference type="Pfam" id="PF01757">
    <property type="entry name" value="Acyl_transf_3"/>
    <property type="match status" value="1"/>
</dbReference>
<keyword evidence="1" id="KW-0472">Membrane</keyword>
<feature type="transmembrane region" description="Helical" evidence="1">
    <location>
        <begin position="178"/>
        <end position="198"/>
    </location>
</feature>
<feature type="transmembrane region" description="Helical" evidence="1">
    <location>
        <begin position="316"/>
        <end position="336"/>
    </location>
</feature>
<gene>
    <name evidence="3" type="ORF">KSW38_18730</name>
</gene>
<evidence type="ECO:0000259" key="2">
    <source>
        <dbReference type="Pfam" id="PF01757"/>
    </source>
</evidence>
<feature type="transmembrane region" description="Helical" evidence="1">
    <location>
        <begin position="30"/>
        <end position="51"/>
    </location>
</feature>
<dbReference type="InterPro" id="IPR002656">
    <property type="entry name" value="Acyl_transf_3_dom"/>
</dbReference>
<feature type="transmembrane region" description="Helical" evidence="1">
    <location>
        <begin position="210"/>
        <end position="230"/>
    </location>
</feature>
<feature type="transmembrane region" description="Helical" evidence="1">
    <location>
        <begin position="242"/>
        <end position="262"/>
    </location>
</feature>
<protein>
    <submittedName>
        <fullName evidence="3">Acyltransferase</fullName>
    </submittedName>
</protein>
<feature type="transmembrane region" description="Helical" evidence="1">
    <location>
        <begin position="71"/>
        <end position="93"/>
    </location>
</feature>
<feature type="transmembrane region" description="Helical" evidence="1">
    <location>
        <begin position="274"/>
        <end position="295"/>
    </location>
</feature>
<feature type="transmembrane region" description="Helical" evidence="1">
    <location>
        <begin position="388"/>
        <end position="407"/>
    </location>
</feature>
<keyword evidence="1" id="KW-1133">Transmembrane helix</keyword>
<feature type="transmembrane region" description="Helical" evidence="1">
    <location>
        <begin position="413"/>
        <end position="432"/>
    </location>
</feature>
<feature type="transmembrane region" description="Helical" evidence="1">
    <location>
        <begin position="356"/>
        <end position="376"/>
    </location>
</feature>
<feature type="transmembrane region" description="Helical" evidence="1">
    <location>
        <begin position="114"/>
        <end position="135"/>
    </location>
</feature>
<feature type="domain" description="Acyltransferase 3" evidence="2">
    <location>
        <begin position="28"/>
        <end position="371"/>
    </location>
</feature>
<accession>A0ABS6I9E2</accession>
<dbReference type="EMBL" id="JAHOPC010000013">
    <property type="protein sequence ID" value="MBU8868331.1"/>
    <property type="molecule type" value="Genomic_DNA"/>
</dbReference>
<dbReference type="Proteomes" id="UP000824166">
    <property type="component" value="Unassembled WGS sequence"/>
</dbReference>
<comment type="caution">
    <text evidence="3">The sequence shown here is derived from an EMBL/GenBank/DDBJ whole genome shotgun (WGS) entry which is preliminary data.</text>
</comment>
<organism evidence="3 4">
    <name type="scientific">Paenarthrobacter aromaticivorans</name>
    <dbReference type="NCBI Taxonomy" id="2849150"/>
    <lineage>
        <taxon>Bacteria</taxon>
        <taxon>Bacillati</taxon>
        <taxon>Actinomycetota</taxon>
        <taxon>Actinomycetes</taxon>
        <taxon>Micrococcales</taxon>
        <taxon>Micrococcaceae</taxon>
        <taxon>Paenarthrobacter</taxon>
    </lineage>
</organism>
<reference evidence="3 4" key="1">
    <citation type="submission" date="2021-06" db="EMBL/GenBank/DDBJ databases">
        <authorList>
            <person name="Jeong J.W."/>
        </authorList>
    </citation>
    <scope>NUCLEOTIDE SEQUENCE [LARGE SCALE GENOMIC DNA]</scope>
    <source>
        <strain evidence="3 4">MMS21-TAE1-1</strain>
    </source>
</reference>
<evidence type="ECO:0000313" key="3">
    <source>
        <dbReference type="EMBL" id="MBU8868331.1"/>
    </source>
</evidence>
<keyword evidence="4" id="KW-1185">Reference proteome</keyword>
<dbReference type="GO" id="GO:0016746">
    <property type="term" value="F:acyltransferase activity"/>
    <property type="evidence" value="ECO:0007669"/>
    <property type="project" value="UniProtKB-KW"/>
</dbReference>
<evidence type="ECO:0000256" key="1">
    <source>
        <dbReference type="SAM" id="Phobius"/>
    </source>
</evidence>
<sequence>MSSTFRSGQRRGTPRSLAGVPASRDLVVDLIRVSCMFAVVAVHLLMMGISVDGSGIGVGNPLTSLSWFAQGTWFGQVMPLFFVVGGFASLTSWRSLRRKGGDAGDYLRNRVLRLVRPTVALYAFLAITLWTATAAGVPSGLLTVIAAGAGVQLWFLAAYLICQAMVPTMAKFHEAAPYRTVAALAAGAAVVDVLRLGLEHNPWGFDSNPIGLVNMVFVWGLLQQFGFFYADGFFNRFARWKLVAAAVGCYVALVPLTHVGPYPVDMLTSQNPPMFPLILVGLAHVLLVKAAYPLLQRAVQLAWIQKVMFVVGSRAMTIYLWHLPLIIAMFGIALVLRLPFPEPASAEWWLSRPLFYVAAWVLVLLVSTPLVRLELASTALAPGAARPAIWRIAVATALAIIPPFVVMRTALDTANATWGLVLLVVAVALVTGRRPDRKWKTPVALERVAQERAAS</sequence>
<name>A0ABS6I9E2_9MICC</name>
<keyword evidence="3" id="KW-0808">Transferase</keyword>
<evidence type="ECO:0000313" key="4">
    <source>
        <dbReference type="Proteomes" id="UP000824166"/>
    </source>
</evidence>
<proteinExistence type="predicted"/>